<keyword evidence="1" id="KW-0472">Membrane</keyword>
<proteinExistence type="predicted"/>
<feature type="transmembrane region" description="Helical" evidence="1">
    <location>
        <begin position="70"/>
        <end position="95"/>
    </location>
</feature>
<feature type="transmembrane region" description="Helical" evidence="1">
    <location>
        <begin position="328"/>
        <end position="346"/>
    </location>
</feature>
<name>A0A087EKI6_9BIFI</name>
<dbReference type="eggNOG" id="ENOG502Z89R">
    <property type="taxonomic scope" value="Bacteria"/>
</dbReference>
<protein>
    <submittedName>
        <fullName evidence="2">Putative membrane protein</fullName>
    </submittedName>
</protein>
<feature type="transmembrane region" description="Helical" evidence="1">
    <location>
        <begin position="480"/>
        <end position="506"/>
    </location>
</feature>
<feature type="transmembrane region" description="Helical" evidence="1">
    <location>
        <begin position="435"/>
        <end position="459"/>
    </location>
</feature>
<keyword evidence="3" id="KW-1185">Reference proteome</keyword>
<evidence type="ECO:0000313" key="2">
    <source>
        <dbReference type="EMBL" id="KFJ08287.1"/>
    </source>
</evidence>
<comment type="caution">
    <text evidence="2">The sequence shown here is derived from an EMBL/GenBank/DDBJ whole genome shotgun (WGS) entry which is preliminary data.</text>
</comment>
<dbReference type="RefSeq" id="WP_026641760.1">
    <property type="nucleotide sequence ID" value="NZ_JGZU01000002.1"/>
</dbReference>
<organism evidence="2 3">
    <name type="scientific">Bifidobacterium tsurumiense</name>
    <dbReference type="NCBI Taxonomy" id="356829"/>
    <lineage>
        <taxon>Bacteria</taxon>
        <taxon>Bacillati</taxon>
        <taxon>Actinomycetota</taxon>
        <taxon>Actinomycetes</taxon>
        <taxon>Bifidobacteriales</taxon>
        <taxon>Bifidobacteriaceae</taxon>
        <taxon>Bifidobacterium</taxon>
    </lineage>
</organism>
<feature type="transmembrane region" description="Helical" evidence="1">
    <location>
        <begin position="27"/>
        <end position="50"/>
    </location>
</feature>
<feature type="transmembrane region" description="Helical" evidence="1">
    <location>
        <begin position="254"/>
        <end position="279"/>
    </location>
</feature>
<evidence type="ECO:0000313" key="3">
    <source>
        <dbReference type="Proteomes" id="UP000029080"/>
    </source>
</evidence>
<feature type="transmembrane region" description="Helical" evidence="1">
    <location>
        <begin position="116"/>
        <end position="140"/>
    </location>
</feature>
<feature type="transmembrane region" description="Helical" evidence="1">
    <location>
        <begin position="400"/>
        <end position="423"/>
    </location>
</feature>
<gene>
    <name evidence="2" type="ORF">BITS_0793</name>
</gene>
<feature type="transmembrane region" description="Helical" evidence="1">
    <location>
        <begin position="512"/>
        <end position="539"/>
    </location>
</feature>
<feature type="transmembrane region" description="Helical" evidence="1">
    <location>
        <begin position="352"/>
        <end position="375"/>
    </location>
</feature>
<dbReference type="EMBL" id="JGZU01000002">
    <property type="protein sequence ID" value="KFJ08287.1"/>
    <property type="molecule type" value="Genomic_DNA"/>
</dbReference>
<feature type="transmembrane region" description="Helical" evidence="1">
    <location>
        <begin position="188"/>
        <end position="208"/>
    </location>
</feature>
<dbReference type="Proteomes" id="UP000029080">
    <property type="component" value="Unassembled WGS sequence"/>
</dbReference>
<keyword evidence="1" id="KW-0812">Transmembrane</keyword>
<keyword evidence="1" id="KW-1133">Transmembrane helix</keyword>
<accession>A0A087EKI6</accession>
<sequence length="558" mass="59148">MNIVFTMIRLRWSLTFGVMRKSVWQTVGFIIGLVMALGTVVAVGAGAWFAGGAGAELIIAEGGSVIEYFLGLQAFAVIGGTFATIIVLFVQMMIIGDGTSMGSRRFSLYGIKDRTLHAGLIMSTLCGLPALAGTASLMLLSMAYRWVGPVMVVTAIIAAPLAIITMVSMSKALMALITTLVNSRRGKTLFYLVVMVLFIVLMQLPNIIVNSNVDAQGNTVNISLSQMMPSIRLAAWTPLGAAFQLPFDAAQGDWLLALARLAILAVTWIVCFAAGTWSLRHDRLHMGESGTSGSLKGVGAFAWMPDSVSGAISARYLTYLKRDPRQGIMFLMPLLFFVIFTIQGNSFDDMPFYPWLGVIIGGIFLSAAEANGLAYDGRGFTMQVLTGAPGSADRLGRVRVLGTISCVYISILAVAAILVSGTWHTPGDLSISAAFYGGALALGLGALGLAEIFSCVLMYPTPSIDKPFSTPQGRAIAQGFIPLLFMLGSCLTVLPTGIVALVLALTDQSATMMWVLLPVGVLNGAGMLALGTWIGGIVLDKRAVRIIATLDNFAALQK</sequence>
<reference evidence="2 3" key="1">
    <citation type="submission" date="2014-03" db="EMBL/GenBank/DDBJ databases">
        <title>Genomics of Bifidobacteria.</title>
        <authorList>
            <person name="Ventura M."/>
            <person name="Milani C."/>
            <person name="Lugli G.A."/>
        </authorList>
    </citation>
    <scope>NUCLEOTIDE SEQUENCE [LARGE SCALE GENOMIC DNA]</scope>
    <source>
        <strain evidence="2 3">JCM 13495</strain>
    </source>
</reference>
<dbReference type="STRING" id="356829.BITS_0793"/>
<evidence type="ECO:0000256" key="1">
    <source>
        <dbReference type="SAM" id="Phobius"/>
    </source>
</evidence>
<dbReference type="OrthoDB" id="3261041at2"/>
<dbReference type="AlphaFoldDB" id="A0A087EKI6"/>
<feature type="transmembrane region" description="Helical" evidence="1">
    <location>
        <begin position="146"/>
        <end position="167"/>
    </location>
</feature>